<dbReference type="EMBL" id="BQKI01000007">
    <property type="protein sequence ID" value="GJM99645.1"/>
    <property type="molecule type" value="Genomic_DNA"/>
</dbReference>
<feature type="domain" description="MsrB" evidence="6">
    <location>
        <begin position="13"/>
        <end position="135"/>
    </location>
</feature>
<gene>
    <name evidence="7" type="primary">ga16766</name>
    <name evidence="7" type="ORF">PR202_ga16766</name>
</gene>
<dbReference type="Pfam" id="PF01641">
    <property type="entry name" value="SelR"/>
    <property type="match status" value="1"/>
</dbReference>
<dbReference type="GO" id="GO:0033743">
    <property type="term" value="F:peptide-methionine (R)-S-oxide reductase activity"/>
    <property type="evidence" value="ECO:0007669"/>
    <property type="project" value="UniProtKB-EC"/>
</dbReference>
<dbReference type="GO" id="GO:0005737">
    <property type="term" value="C:cytoplasm"/>
    <property type="evidence" value="ECO:0007669"/>
    <property type="project" value="TreeGrafter"/>
</dbReference>
<accession>A0AAV5CN46</accession>
<dbReference type="EC" id="1.8.4.12" evidence="2"/>
<evidence type="ECO:0000259" key="6">
    <source>
        <dbReference type="PROSITE" id="PS51790"/>
    </source>
</evidence>
<keyword evidence="3" id="KW-0560">Oxidoreductase</keyword>
<dbReference type="PANTHER" id="PTHR10173:SF52">
    <property type="entry name" value="METHIONINE-R-SULFOXIDE REDUCTASE B1"/>
    <property type="match status" value="1"/>
</dbReference>
<comment type="catalytic activity">
    <reaction evidence="5">
        <text>L-methionyl-[protein] + [thioredoxin]-disulfide + H2O = L-methionyl-(R)-S-oxide-[protein] + [thioredoxin]-dithiol</text>
        <dbReference type="Rhea" id="RHEA:24164"/>
        <dbReference type="Rhea" id="RHEA-COMP:10698"/>
        <dbReference type="Rhea" id="RHEA-COMP:10700"/>
        <dbReference type="Rhea" id="RHEA-COMP:12313"/>
        <dbReference type="Rhea" id="RHEA-COMP:12314"/>
        <dbReference type="ChEBI" id="CHEBI:15377"/>
        <dbReference type="ChEBI" id="CHEBI:16044"/>
        <dbReference type="ChEBI" id="CHEBI:29950"/>
        <dbReference type="ChEBI" id="CHEBI:45764"/>
        <dbReference type="ChEBI" id="CHEBI:50058"/>
        <dbReference type="EC" id="1.8.4.12"/>
    </reaction>
</comment>
<dbReference type="GO" id="GO:0006979">
    <property type="term" value="P:response to oxidative stress"/>
    <property type="evidence" value="ECO:0007669"/>
    <property type="project" value="InterPro"/>
</dbReference>
<evidence type="ECO:0000313" key="7">
    <source>
        <dbReference type="EMBL" id="GJM99645.1"/>
    </source>
</evidence>
<dbReference type="InterPro" id="IPR011057">
    <property type="entry name" value="Mss4-like_sf"/>
</dbReference>
<evidence type="ECO:0000256" key="1">
    <source>
        <dbReference type="ARBA" id="ARBA00007174"/>
    </source>
</evidence>
<proteinExistence type="inferred from homology"/>
<evidence type="ECO:0000256" key="2">
    <source>
        <dbReference type="ARBA" id="ARBA00012499"/>
    </source>
</evidence>
<protein>
    <recommendedName>
        <fullName evidence="2">peptide-methionine (R)-S-oxide reductase</fullName>
        <ecNumber evidence="2">1.8.4.12</ecNumber>
    </recommendedName>
</protein>
<dbReference type="GO" id="GO:0030091">
    <property type="term" value="P:protein repair"/>
    <property type="evidence" value="ECO:0007669"/>
    <property type="project" value="InterPro"/>
</dbReference>
<reference evidence="7" key="1">
    <citation type="journal article" date="2018" name="DNA Res.">
        <title>Multiple hybrid de novo genome assembly of finger millet, an orphan allotetraploid crop.</title>
        <authorList>
            <person name="Hatakeyama M."/>
            <person name="Aluri S."/>
            <person name="Balachadran M.T."/>
            <person name="Sivarajan S.R."/>
            <person name="Patrignani A."/>
            <person name="Gruter S."/>
            <person name="Poveda L."/>
            <person name="Shimizu-Inatsugi R."/>
            <person name="Baeten J."/>
            <person name="Francoijs K.J."/>
            <person name="Nataraja K.N."/>
            <person name="Reddy Y.A.N."/>
            <person name="Phadnis S."/>
            <person name="Ravikumar R.L."/>
            <person name="Schlapbach R."/>
            <person name="Sreeman S.M."/>
            <person name="Shimizu K.K."/>
        </authorList>
    </citation>
    <scope>NUCLEOTIDE SEQUENCE</scope>
</reference>
<dbReference type="Proteomes" id="UP001054889">
    <property type="component" value="Unassembled WGS sequence"/>
</dbReference>
<sequence length="148" mass="16649">MGAGIAQYKSLSEEEWKKRLTEEQYYVTRQKGTERAFTGEYWNTRPQAFITVYAVTHLCLSHQQSSTVVLDGHPTTSLLAKMSRASLICRLYSCPRTEVLCAVCDAHLGHVFDDGPPPTGQRYCINRYVRIPVPVHSHLATALTGCFI</sequence>
<keyword evidence="4" id="KW-0676">Redox-active center</keyword>
<keyword evidence="8" id="KW-1185">Reference proteome</keyword>
<dbReference type="SUPFAM" id="SSF51316">
    <property type="entry name" value="Mss4-like"/>
    <property type="match status" value="1"/>
</dbReference>
<dbReference type="Gene3D" id="2.170.150.20">
    <property type="entry name" value="Peptide methionine sulfoxide reductase"/>
    <property type="match status" value="1"/>
</dbReference>
<evidence type="ECO:0000256" key="4">
    <source>
        <dbReference type="ARBA" id="ARBA00023284"/>
    </source>
</evidence>
<organism evidence="7 8">
    <name type="scientific">Eleusine coracana subsp. coracana</name>
    <dbReference type="NCBI Taxonomy" id="191504"/>
    <lineage>
        <taxon>Eukaryota</taxon>
        <taxon>Viridiplantae</taxon>
        <taxon>Streptophyta</taxon>
        <taxon>Embryophyta</taxon>
        <taxon>Tracheophyta</taxon>
        <taxon>Spermatophyta</taxon>
        <taxon>Magnoliopsida</taxon>
        <taxon>Liliopsida</taxon>
        <taxon>Poales</taxon>
        <taxon>Poaceae</taxon>
        <taxon>PACMAD clade</taxon>
        <taxon>Chloridoideae</taxon>
        <taxon>Cynodonteae</taxon>
        <taxon>Eleusininae</taxon>
        <taxon>Eleusine</taxon>
    </lineage>
</organism>
<reference evidence="7" key="2">
    <citation type="submission" date="2021-12" db="EMBL/GenBank/DDBJ databases">
        <title>Resequencing data analysis of finger millet.</title>
        <authorList>
            <person name="Hatakeyama M."/>
            <person name="Aluri S."/>
            <person name="Balachadran M.T."/>
            <person name="Sivarajan S.R."/>
            <person name="Poveda L."/>
            <person name="Shimizu-Inatsugi R."/>
            <person name="Schlapbach R."/>
            <person name="Sreeman S.M."/>
            <person name="Shimizu K.K."/>
        </authorList>
    </citation>
    <scope>NUCLEOTIDE SEQUENCE</scope>
</reference>
<dbReference type="PROSITE" id="PS51790">
    <property type="entry name" value="MSRB"/>
    <property type="match status" value="1"/>
</dbReference>
<dbReference type="AlphaFoldDB" id="A0AAV5CN46"/>
<evidence type="ECO:0000313" key="8">
    <source>
        <dbReference type="Proteomes" id="UP001054889"/>
    </source>
</evidence>
<evidence type="ECO:0000256" key="5">
    <source>
        <dbReference type="ARBA" id="ARBA00048488"/>
    </source>
</evidence>
<dbReference type="PANTHER" id="PTHR10173">
    <property type="entry name" value="METHIONINE SULFOXIDE REDUCTASE"/>
    <property type="match status" value="1"/>
</dbReference>
<comment type="similarity">
    <text evidence="1">Belongs to the MsrB Met sulfoxide reductase family.</text>
</comment>
<name>A0AAV5CN46_ELECO</name>
<evidence type="ECO:0000256" key="3">
    <source>
        <dbReference type="ARBA" id="ARBA00023002"/>
    </source>
</evidence>
<comment type="caution">
    <text evidence="7">The sequence shown here is derived from an EMBL/GenBank/DDBJ whole genome shotgun (WGS) entry which is preliminary data.</text>
</comment>
<dbReference type="InterPro" id="IPR002579">
    <property type="entry name" value="Met_Sox_Rdtase_MsrB_dom"/>
</dbReference>
<dbReference type="InterPro" id="IPR028427">
    <property type="entry name" value="Met_Sox_Rdtase_MsrB"/>
</dbReference>